<dbReference type="InterPro" id="IPR007730">
    <property type="entry name" value="SPOR-like_dom"/>
</dbReference>
<dbReference type="Pfam" id="PF05036">
    <property type="entry name" value="SPOR"/>
    <property type="match status" value="1"/>
</dbReference>
<feature type="domain" description="SPOR" evidence="3">
    <location>
        <begin position="234"/>
        <end position="313"/>
    </location>
</feature>
<keyword evidence="1" id="KW-0175">Coiled coil</keyword>
<dbReference type="AlphaFoldDB" id="A0A3B0WQT6"/>
<evidence type="ECO:0000256" key="2">
    <source>
        <dbReference type="SAM" id="Phobius"/>
    </source>
</evidence>
<dbReference type="EMBL" id="UOFD01000057">
    <property type="protein sequence ID" value="VAW53077.1"/>
    <property type="molecule type" value="Genomic_DNA"/>
</dbReference>
<evidence type="ECO:0000313" key="4">
    <source>
        <dbReference type="EMBL" id="VAW53077.1"/>
    </source>
</evidence>
<feature type="transmembrane region" description="Helical" evidence="2">
    <location>
        <begin position="86"/>
        <end position="105"/>
    </location>
</feature>
<evidence type="ECO:0000259" key="3">
    <source>
        <dbReference type="PROSITE" id="PS51724"/>
    </source>
</evidence>
<protein>
    <recommendedName>
        <fullName evidence="3">SPOR domain-containing protein</fullName>
    </recommendedName>
</protein>
<dbReference type="PROSITE" id="PS51724">
    <property type="entry name" value="SPOR"/>
    <property type="match status" value="1"/>
</dbReference>
<accession>A0A3B0WQT6</accession>
<keyword evidence="2" id="KW-1133">Transmembrane helix</keyword>
<keyword evidence="2" id="KW-0472">Membrane</keyword>
<sequence length="319" mass="36056">MNISTNNYNSTTNHNLSSVLSQIQDNGSAYSDLTKQRYRKQPAAENTQSDELYNDILPVSSSDMQNETQYQTTSFSDSKKEISHGIWLQLLLLLISAVLLASTLFKLDAQTNNIENSLSIYDEEIDEKIQESADLQKQDSKDSTTKLKTALQSLQKELQLIKTDYSDLDKKYIEMAQNNATSEMQDSSTMQDDASTFKYEILSLKSELQTVKDKLRLNNTDNLTSTGNRSLVEVTANNGLIVALASLSNRNKAEKIVKQIYEEGLTPNIQQATVNGERVYRLSVSGFYNRNEAELFIRKADEKYGMKDSRIKNNQEFSG</sequence>
<dbReference type="Gene3D" id="3.30.70.1070">
    <property type="entry name" value="Sporulation related repeat"/>
    <property type="match status" value="1"/>
</dbReference>
<gene>
    <name evidence="4" type="ORF">MNBD_GAMMA06-1942</name>
</gene>
<name>A0A3B0WQT6_9ZZZZ</name>
<evidence type="ECO:0000256" key="1">
    <source>
        <dbReference type="SAM" id="Coils"/>
    </source>
</evidence>
<dbReference type="GO" id="GO:0042834">
    <property type="term" value="F:peptidoglycan binding"/>
    <property type="evidence" value="ECO:0007669"/>
    <property type="project" value="InterPro"/>
</dbReference>
<organism evidence="4">
    <name type="scientific">hydrothermal vent metagenome</name>
    <dbReference type="NCBI Taxonomy" id="652676"/>
    <lineage>
        <taxon>unclassified sequences</taxon>
        <taxon>metagenomes</taxon>
        <taxon>ecological metagenomes</taxon>
    </lineage>
</organism>
<keyword evidence="2" id="KW-0812">Transmembrane</keyword>
<dbReference type="InterPro" id="IPR036680">
    <property type="entry name" value="SPOR-like_sf"/>
</dbReference>
<feature type="coiled-coil region" evidence="1">
    <location>
        <begin position="118"/>
        <end position="171"/>
    </location>
</feature>
<dbReference type="SUPFAM" id="SSF110997">
    <property type="entry name" value="Sporulation related repeat"/>
    <property type="match status" value="1"/>
</dbReference>
<proteinExistence type="predicted"/>
<reference evidence="4" key="1">
    <citation type="submission" date="2018-06" db="EMBL/GenBank/DDBJ databases">
        <authorList>
            <person name="Zhirakovskaya E."/>
        </authorList>
    </citation>
    <scope>NUCLEOTIDE SEQUENCE</scope>
</reference>